<dbReference type="Proteomes" id="UP000636960">
    <property type="component" value="Unassembled WGS sequence"/>
</dbReference>
<protein>
    <submittedName>
        <fullName evidence="2">Uncharacterized protein</fullName>
    </submittedName>
</protein>
<reference evidence="2" key="1">
    <citation type="submission" date="2021-01" db="EMBL/GenBank/DDBJ databases">
        <title>Whole genome shotgun sequence of Actinoplanes rishiriensis NBRC 108556.</title>
        <authorList>
            <person name="Komaki H."/>
            <person name="Tamura T."/>
        </authorList>
    </citation>
    <scope>NUCLEOTIDE SEQUENCE</scope>
    <source>
        <strain evidence="2">NBRC 108556</strain>
    </source>
</reference>
<feature type="region of interest" description="Disordered" evidence="1">
    <location>
        <begin position="86"/>
        <end position="132"/>
    </location>
</feature>
<evidence type="ECO:0000313" key="2">
    <source>
        <dbReference type="EMBL" id="GIF01921.1"/>
    </source>
</evidence>
<evidence type="ECO:0000313" key="3">
    <source>
        <dbReference type="Proteomes" id="UP000636960"/>
    </source>
</evidence>
<sequence length="132" mass="13472">MISTVVSWAGASAAKPDRRQGILLRSGGTANGGVPMHSNLPESAQRGSSRSGRAPPVKIPKSLPRSTESCFPGLIIGMLPASKITFPVRRTRNTGTSPNNGRSGKNGTGGGALNLGARHRRPAIGPPLGGVS</sequence>
<accession>A0A919KAJ7</accession>
<organism evidence="2 3">
    <name type="scientific">Paractinoplanes rishiriensis</name>
    <dbReference type="NCBI Taxonomy" id="1050105"/>
    <lineage>
        <taxon>Bacteria</taxon>
        <taxon>Bacillati</taxon>
        <taxon>Actinomycetota</taxon>
        <taxon>Actinomycetes</taxon>
        <taxon>Micromonosporales</taxon>
        <taxon>Micromonosporaceae</taxon>
        <taxon>Paractinoplanes</taxon>
    </lineage>
</organism>
<proteinExistence type="predicted"/>
<name>A0A919KAJ7_9ACTN</name>
<feature type="compositionally biased region" description="Gly residues" evidence="1">
    <location>
        <begin position="104"/>
        <end position="113"/>
    </location>
</feature>
<dbReference type="EMBL" id="BOMV01000114">
    <property type="protein sequence ID" value="GIF01921.1"/>
    <property type="molecule type" value="Genomic_DNA"/>
</dbReference>
<feature type="region of interest" description="Disordered" evidence="1">
    <location>
        <begin position="9"/>
        <end position="67"/>
    </location>
</feature>
<dbReference type="AlphaFoldDB" id="A0A919KAJ7"/>
<comment type="caution">
    <text evidence="2">The sequence shown here is derived from an EMBL/GenBank/DDBJ whole genome shotgun (WGS) entry which is preliminary data.</text>
</comment>
<keyword evidence="3" id="KW-1185">Reference proteome</keyword>
<evidence type="ECO:0000256" key="1">
    <source>
        <dbReference type="SAM" id="MobiDB-lite"/>
    </source>
</evidence>
<gene>
    <name evidence="2" type="ORF">Ari01nite_93850</name>
</gene>